<dbReference type="CDD" id="cd08952">
    <property type="entry name" value="KR_1_SDR_x"/>
    <property type="match status" value="1"/>
</dbReference>
<evidence type="ECO:0000256" key="5">
    <source>
        <dbReference type="ARBA" id="ARBA00022737"/>
    </source>
</evidence>
<feature type="domain" description="Ketosynthase family 3 (KS3)" evidence="16">
    <location>
        <begin position="34"/>
        <end position="460"/>
    </location>
</feature>
<dbReference type="SMART" id="SM00823">
    <property type="entry name" value="PKS_PP"/>
    <property type="match status" value="2"/>
</dbReference>
<dbReference type="InterPro" id="IPR055123">
    <property type="entry name" value="SpnB-like_Rossmann"/>
</dbReference>
<sequence>MTSPSEKVVAALRASLKETERLRRQNRQLVESVADPIAIIAMSCRFPGGVASPEDLWDLVDSGTDAVSGFPADRGWELDALGGAGVDERGHGVSQQGGFLSGATEFDPGFFGISPREAMSLDPQQRLLLETSWEAVERAGIDATRLRGTRTGVFVGTNGQDYAYLVVRAPAESTGDVGTGFAASAMSGRVSYTFGLEGPSVTVDTACSSSLVALHLAAQSLRAGECSLALAGGVNVMSTPGSLVEFSRQGGLAADGRSKAFSDGADGTGWAEGVGILVLERLSEARRNGHQVLALVRGSAVNSDGASNGFTAPSGRAQRRVIRQALSSAKLTAADVDVVEAHGTGTPLGDPIEAQSLLATYGKDAGREHPLLLGSIKSNFGHTQAAAGVAGVIKMVLALRHGVLPRTLHADPPSSHVDWSQGRVELLAERRDWPETGRPHRAGVSSFGVSGTNAHTILEQAPVPEAEEDSAPLPAVVSWLLSGKTEAALKDQAAALLSALDSGPELRPADVALSLATTRAAFEHRLAVTADDPTELRGLLSAWHAGEAAPGATQGEVTRRTKLCAVFSGQGAQRAGMGKELYETSPVFAEALDAVLAQWDEPVRAALFGAASLDETGITQPALFAIEVALFRLMEAWGVVPDFVTGHSVGEIAAAHVAGVLSLEDACTLVAARARLMQALPAGGAMTSLQAREAEVQPLLTEAVSIAAVNGPESVVVAGDADEVGRIAAKFEELGRKTKKLVVSHAFHSPLMDPMLDEFRRVVRGLTFSKPVIPLVSNLTGEVATGDLVCSPEYWVSHVRQPVRFADGVQAARAAGVTAFFELGPDGVASAMVQDVLGDTALAVPALRKNRGEQAAVVSALSRLHVAGVQVDWAAHYAGTAARRVGLPTYAFQHERFWPEVAEPVRNTVDGRFWDAVEREDLDGLAADLGVEGAALGAVVPALASWHRKRQEQSTVDSWRYRESWVPLTGPQAVGLRGSWLVVVPQSLAGDDWAASVVEAMGPAAVRLDVGATGRAEVARRLRDAGEVAGVVSLLAFLDSGASATTELLQALGDAGSAAPVWAVTRGAVSTGRGERLLEVGQAAVWGLGRVAALEYPEIWGGLIDLPEVLDERASRRFAGLLGRADNAEDQVAVRDSGVFARRLVPAPAADGLRAWVPTGTVLITGGTGALGAHVARDLAAKGAPHLVLASRRGADAPGAQDLCDELTSLGARVTVAACDVSDRDAVRELLVGLPGEFPLTAVVHTAGVLDDGVLDGLTPDRFEAVFRAKVASALVLDELTRDLGLAVFALFSSVAGSVGNLGQGNYAAANAVLDAIAERRRADGLAATSIAWAAWSGGGMADDAKVEERSRRLGTSVLEPGTALAALGQAVSEPSATVVIADLQNPALLTALLSLRPTPLLAELPEARRIRSAAAPADAGATAPALRARLAGLSEIDRVAAVLELVRGDAAAVLGHGSPAAIGAEKAFRDLGFDSLTAIEIRNRLATATGLTLPATLVFDYPTPAVLAAHLVAQLLGLTAETTEVTKSASAVDEPIAIVGMGCRFPGGVASPEDLWQLLSDGRDAMSDFPADRGWDLDALAGDGRGTSVTGQGGFLYDAAEFDAGFFGISPREAMAMDPQQRLLLETSWEAVERAGIDPGTLRGSPTGVFIGTNGQDYASLVVSSREDVEGHASTGLAASVVSGRISYTFGFEGPAVTVDTACSSSLVALHWAAQALRSGECSLALAGGVTVMSTAMGFAGFSRQGGLAPDGRCKAFSDDADGTGWAEGAGVLVVERLSDAERRGHRILAVMRGSAVNQDGASNGLTAPNGPAQQRVIRQALAGAGLAASDVDAVEAHGTGTVLGDPIEAQAILATYGQGREVPLWLGGIKSNLGHTQAAAGVAGVIKMVMAIRHGILPETLHVSAPSSHVDWSSGAVSLLTKQTAWPEVDRPRRAGVSSFGLSGTNAHVILEQAPGAERAVETVSGAVVLWPLSAKSETALAEQIRRIKSFADANPGVPAAEVGRSLVHGRALFEHRAVLLGGSEPVTGSAGPRSTAVLFSGQGSQQLGMGRELYDRFPVFADAFDAVAAELDRGADRPLREVVWGTDAEALDRTGYAQPALFAIEVALFRLVEAFGIRPARVAGHSIGEIAAAHVAGVLSLADACTLVAARARLMQALPAGAGAMVSVRAAEAEVLPLLAGHEDRVSIAAVNGPDTVVVAGAEDAVLAIAEQLTAAGRKTKRLAVSHAFHSPLMDPMLDEFARAIAGLSFEKPRIAFVSTVTGKPATDEELCSPGYWVRQVREPVRFADGVATLVAEGADTLVELGPGGVLAGLALALVDPATVTVVPALRRGRGEEAALVTALAELHVIGAGVEWSPWFTGSDAVVDLPTYPFQRERYWPTPGTPAADAAGLGLLDAGHPLLGAATAVAGSKGVLLTGRISAATAPWLAEHVLNGAFSLPSAGFAELALRAADQVGCERVEELTVTTPLRLGPEDAVAVQVWVGEPDDTGRRAITVHSCVADADWTLHATGSLAAGPAAPFDLGSWPPEATPLDLDGIYDEFAADGREYGPVFRGLRAVWQRGDDVFAEVALPDGTEDVAAFGLHPALLDAALQTANFTVQAENGLDAVSWAGLTLHAAAASVLRVRLTATGDNTVSLSAVDAEGAPVLSAESVRLRPFDTAKPETVTDGSLFRLGWIPAEPALPEPGRTWAVLGADELGLTGAVKAAGYRVTAGEKLTDLAGETVPDFVLVPVTGAGDLPAAALATTSRVLEVVQDWASDERLAETRLLFVTRNAAGETVTDLAAAPVWGLVRAAQLENPGSFLITDLDGEDASPVPRLPGLLAAGETQAVVRDGVVCVGRLQRAPAGTGGRAWDPDGTVLITGGTGGLGGQLARHVVAERGVRHLLLASRRGPEAPGADELRADLLALGAEATIVACDTADRQAVADLLGQVHSGHPLTAVVHTAGVLDDGVLGSLTAERLATVARPKADGAWHLHELTKDDDLAAFVLFSSVAGVMGSPGQANYAAANSFLDALAQLRAAEGQAATSLAWGPWASGSGMTSTLSDTSRRRIAGAGLPELSPEEGLALFDRSTASDEALLVPLALGAGSMRAQSVVPAVLRSLVKTTRRTAAAEAAVSQAGFAEQLAEMREGDRQRHLVDLVRNAVAAVLAHGSPEAIGATREFRELGFDSLTAVELRNRLTAATGLRLPATLAFDYPTPAVLAEHLGTELLTGDPADAGPSLLAELDRLEAALAASEPDDVTRGGVAARLRRLVAGWSGPAGEPGTPDVTERIQSASADEVFDFIDRELGRLK</sequence>
<dbReference type="InterPro" id="IPR020807">
    <property type="entry name" value="PKS_DH"/>
</dbReference>
<dbReference type="SMART" id="SM00827">
    <property type="entry name" value="PKS_AT"/>
    <property type="match status" value="2"/>
</dbReference>
<evidence type="ECO:0000256" key="7">
    <source>
        <dbReference type="ARBA" id="ARBA00023268"/>
    </source>
</evidence>
<dbReference type="InterPro" id="IPR049551">
    <property type="entry name" value="PKS_DH_C"/>
</dbReference>
<dbReference type="PROSITE" id="PS52004">
    <property type="entry name" value="KS3_2"/>
    <property type="match status" value="2"/>
</dbReference>
<feature type="domain" description="PKS/mFAS DH" evidence="17">
    <location>
        <begin position="2403"/>
        <end position="2669"/>
    </location>
</feature>
<feature type="domain" description="Carrier" evidence="15">
    <location>
        <begin position="3142"/>
        <end position="3217"/>
    </location>
</feature>
<keyword evidence="19" id="KW-1185">Reference proteome</keyword>
<protein>
    <recommendedName>
        <fullName evidence="13">6-deoxyerythronolide-B synthase</fullName>
        <ecNumber evidence="13">2.3.1.94</ecNumber>
    </recommendedName>
</protein>
<dbReference type="PROSITE" id="PS00606">
    <property type="entry name" value="KS3_1"/>
    <property type="match status" value="2"/>
</dbReference>
<dbReference type="InterPro" id="IPR032821">
    <property type="entry name" value="PKS_assoc"/>
</dbReference>
<dbReference type="PANTHER" id="PTHR43775">
    <property type="entry name" value="FATTY ACID SYNTHASE"/>
    <property type="match status" value="1"/>
</dbReference>
<comment type="catalytic activity">
    <reaction evidence="9">
        <text>6 (S)-methylmalonyl-CoA + propanoyl-CoA + 6 NADPH + 12 H(+) = 6-deoxyerythronolide B + 6 CO2 + 6 NADP(+) + 7 CoA + H2O</text>
        <dbReference type="Rhea" id="RHEA:23068"/>
        <dbReference type="ChEBI" id="CHEBI:15377"/>
        <dbReference type="ChEBI" id="CHEBI:15378"/>
        <dbReference type="ChEBI" id="CHEBI:16089"/>
        <dbReference type="ChEBI" id="CHEBI:16526"/>
        <dbReference type="ChEBI" id="CHEBI:57287"/>
        <dbReference type="ChEBI" id="CHEBI:57327"/>
        <dbReference type="ChEBI" id="CHEBI:57392"/>
        <dbReference type="ChEBI" id="CHEBI:57783"/>
        <dbReference type="ChEBI" id="CHEBI:58349"/>
        <dbReference type="EC" id="2.3.1.94"/>
    </reaction>
</comment>
<comment type="pathway">
    <text evidence="11">Antibiotic biosynthesis; erythromycin biosynthesis.</text>
</comment>
<keyword evidence="6" id="KW-0045">Antibiotic biosynthesis</keyword>
<evidence type="ECO:0000256" key="14">
    <source>
        <dbReference type="PROSITE-ProRule" id="PRU01363"/>
    </source>
</evidence>
<evidence type="ECO:0000256" key="3">
    <source>
        <dbReference type="ARBA" id="ARBA00022553"/>
    </source>
</evidence>
<dbReference type="PROSITE" id="PS00012">
    <property type="entry name" value="PHOSPHOPANTETHEINE"/>
    <property type="match status" value="2"/>
</dbReference>
<evidence type="ECO:0000313" key="18">
    <source>
        <dbReference type="EMBL" id="SEO77293.1"/>
    </source>
</evidence>
<dbReference type="Pfam" id="PF00698">
    <property type="entry name" value="Acyl_transf_1"/>
    <property type="match status" value="2"/>
</dbReference>
<dbReference type="GO" id="GO:0004312">
    <property type="term" value="F:fatty acid synthase activity"/>
    <property type="evidence" value="ECO:0007669"/>
    <property type="project" value="TreeGrafter"/>
</dbReference>
<dbReference type="Gene3D" id="3.40.50.720">
    <property type="entry name" value="NAD(P)-binding Rossmann-like Domain"/>
    <property type="match status" value="2"/>
</dbReference>
<dbReference type="EC" id="2.3.1.94" evidence="13"/>
<dbReference type="InterPro" id="IPR057326">
    <property type="entry name" value="KR_dom"/>
</dbReference>
<dbReference type="SMART" id="SM01294">
    <property type="entry name" value="PKS_PP_betabranch"/>
    <property type="match status" value="2"/>
</dbReference>
<dbReference type="InterPro" id="IPR001227">
    <property type="entry name" value="Ac_transferase_dom_sf"/>
</dbReference>
<dbReference type="SUPFAM" id="SSF47336">
    <property type="entry name" value="ACP-like"/>
    <property type="match status" value="2"/>
</dbReference>
<dbReference type="PROSITE" id="PS52019">
    <property type="entry name" value="PKS_MFAS_DH"/>
    <property type="match status" value="1"/>
</dbReference>
<dbReference type="InterPro" id="IPR014030">
    <property type="entry name" value="Ketoacyl_synth_N"/>
</dbReference>
<dbReference type="Gene3D" id="6.10.140.1830">
    <property type="match status" value="1"/>
</dbReference>
<comment type="subunit">
    <text evidence="12">Homodimer. Erythronolide synthase is composed of EryAI, EryAII and EryAIII multimodular (2 modules) polypeptides each coding for a functional synthase subunit which participates in 2 of the six FAS-like elongation steps required for formation of the polyketide. Module 1, 2, 3, 4, 5, and 6 participating in biosynthesis steps 1, 2, 3, 4, 5, and 6, respectively.</text>
</comment>
<evidence type="ECO:0000259" key="17">
    <source>
        <dbReference type="PROSITE" id="PS52019"/>
    </source>
</evidence>
<reference evidence="19" key="1">
    <citation type="submission" date="2016-10" db="EMBL/GenBank/DDBJ databases">
        <authorList>
            <person name="Varghese N."/>
            <person name="Submissions S."/>
        </authorList>
    </citation>
    <scope>NUCLEOTIDE SEQUENCE [LARGE SCALE GENOMIC DNA]</scope>
    <source>
        <strain evidence="19">DSM 44993</strain>
    </source>
</reference>
<dbReference type="InterPro" id="IPR041618">
    <property type="entry name" value="PKS_DE"/>
</dbReference>
<feature type="region of interest" description="N-terminal hotdog fold" evidence="14">
    <location>
        <begin position="2403"/>
        <end position="2524"/>
    </location>
</feature>
<dbReference type="InterPro" id="IPR018201">
    <property type="entry name" value="Ketoacyl_synth_AS"/>
</dbReference>
<dbReference type="Gene3D" id="3.40.366.10">
    <property type="entry name" value="Malonyl-Coenzyme A Acyl Carrier Protein, domain 2"/>
    <property type="match status" value="2"/>
</dbReference>
<evidence type="ECO:0000256" key="4">
    <source>
        <dbReference type="ARBA" id="ARBA00022679"/>
    </source>
</evidence>
<evidence type="ECO:0000256" key="6">
    <source>
        <dbReference type="ARBA" id="ARBA00023194"/>
    </source>
</evidence>
<evidence type="ECO:0000259" key="15">
    <source>
        <dbReference type="PROSITE" id="PS50075"/>
    </source>
</evidence>
<dbReference type="InterPro" id="IPR020806">
    <property type="entry name" value="PKS_PP-bd"/>
</dbReference>
<dbReference type="InterPro" id="IPR016035">
    <property type="entry name" value="Acyl_Trfase/lysoPLipase"/>
</dbReference>
<dbReference type="GO" id="GO:0033068">
    <property type="term" value="P:macrolide biosynthetic process"/>
    <property type="evidence" value="ECO:0007669"/>
    <property type="project" value="UniProtKB-ARBA"/>
</dbReference>
<keyword evidence="5" id="KW-0677">Repeat</keyword>
<evidence type="ECO:0000256" key="8">
    <source>
        <dbReference type="ARBA" id="ARBA00023315"/>
    </source>
</evidence>
<dbReference type="InterPro" id="IPR042104">
    <property type="entry name" value="PKS_dehydratase_sf"/>
</dbReference>
<dbReference type="InterPro" id="IPR013968">
    <property type="entry name" value="PKS_KR"/>
</dbReference>
<proteinExistence type="predicted"/>
<dbReference type="GO" id="GO:0004315">
    <property type="term" value="F:3-oxoacyl-[acyl-carrier-protein] synthase activity"/>
    <property type="evidence" value="ECO:0007669"/>
    <property type="project" value="InterPro"/>
</dbReference>
<comment type="function">
    <text evidence="10">Involved in the biosynthesis of antibiotic erythromycin via the biosynthesis of its aglycone precursor, 6-deoxyerythronolide B (6-dEB).</text>
</comment>
<dbReference type="Pfam" id="PF21089">
    <property type="entry name" value="PKS_DH_N"/>
    <property type="match status" value="1"/>
</dbReference>
<dbReference type="InterPro" id="IPR036291">
    <property type="entry name" value="NAD(P)-bd_dom_sf"/>
</dbReference>
<keyword evidence="3" id="KW-0597">Phosphoprotein</keyword>
<keyword evidence="8" id="KW-0012">Acyltransferase</keyword>
<dbReference type="GO" id="GO:0031177">
    <property type="term" value="F:phosphopantetheine binding"/>
    <property type="evidence" value="ECO:0007669"/>
    <property type="project" value="InterPro"/>
</dbReference>
<dbReference type="InterPro" id="IPR006162">
    <property type="entry name" value="Ppantetheine_attach_site"/>
</dbReference>
<dbReference type="Pfam" id="PF16197">
    <property type="entry name" value="KAsynt_C_assoc"/>
    <property type="match status" value="2"/>
</dbReference>
<dbReference type="SUPFAM" id="SSF55048">
    <property type="entry name" value="Probable ACP-binding domain of malonyl-CoA ACP transacylase"/>
    <property type="match status" value="2"/>
</dbReference>
<feature type="active site" description="Proton donor; for dehydratase activity" evidence="14">
    <location>
        <position position="2594"/>
    </location>
</feature>
<dbReference type="Proteomes" id="UP000198582">
    <property type="component" value="Unassembled WGS sequence"/>
</dbReference>
<dbReference type="SUPFAM" id="SSF52151">
    <property type="entry name" value="FabD/lysophospholipase-like"/>
    <property type="match status" value="2"/>
</dbReference>
<dbReference type="EMBL" id="FOEF01000002">
    <property type="protein sequence ID" value="SEO77293.1"/>
    <property type="molecule type" value="Genomic_DNA"/>
</dbReference>
<dbReference type="InterPro" id="IPR015083">
    <property type="entry name" value="NorB/c/GfsB-D-like_docking"/>
</dbReference>
<dbReference type="InterPro" id="IPR016036">
    <property type="entry name" value="Malonyl_transacylase_ACP-bd"/>
</dbReference>
<dbReference type="CDD" id="cd00833">
    <property type="entry name" value="PKS"/>
    <property type="match status" value="2"/>
</dbReference>
<dbReference type="PANTHER" id="PTHR43775:SF51">
    <property type="entry name" value="INACTIVE PHENOLPHTHIOCEROL SYNTHESIS POLYKETIDE SYNTHASE TYPE I PKS1-RELATED"/>
    <property type="match status" value="1"/>
</dbReference>
<dbReference type="InterPro" id="IPR049900">
    <property type="entry name" value="PKS_mFAS_DH"/>
</dbReference>
<evidence type="ECO:0000256" key="10">
    <source>
        <dbReference type="ARBA" id="ARBA00060158"/>
    </source>
</evidence>
<dbReference type="NCBIfam" id="NF045894">
    <property type="entry name" value="PKS_plus_SDR"/>
    <property type="match status" value="1"/>
</dbReference>
<evidence type="ECO:0000256" key="9">
    <source>
        <dbReference type="ARBA" id="ARBA00052442"/>
    </source>
</evidence>
<dbReference type="STRING" id="394193.SAMN04489732_10280"/>
<dbReference type="FunFam" id="3.40.366.10:FF:000002">
    <property type="entry name" value="Probable polyketide synthase 2"/>
    <property type="match status" value="2"/>
</dbReference>
<dbReference type="Gene3D" id="3.30.70.3290">
    <property type="match status" value="2"/>
</dbReference>
<dbReference type="InterPro" id="IPR014043">
    <property type="entry name" value="Acyl_transferase_dom"/>
</dbReference>
<comment type="cofactor">
    <cofactor evidence="1">
        <name>pantetheine 4'-phosphate</name>
        <dbReference type="ChEBI" id="CHEBI:47942"/>
    </cofactor>
</comment>
<dbReference type="InterPro" id="IPR050091">
    <property type="entry name" value="PKS_NRPS_Biosynth_Enz"/>
</dbReference>
<dbReference type="Pfam" id="PF02801">
    <property type="entry name" value="Ketoacyl-synt_C"/>
    <property type="match status" value="2"/>
</dbReference>
<dbReference type="InterPro" id="IPR014031">
    <property type="entry name" value="Ketoacyl_synth_C"/>
</dbReference>
<dbReference type="Gene3D" id="3.40.47.10">
    <property type="match status" value="2"/>
</dbReference>
<dbReference type="SMART" id="SM00826">
    <property type="entry name" value="PKS_DH"/>
    <property type="match status" value="1"/>
</dbReference>
<keyword evidence="4 18" id="KW-0808">Transferase</keyword>
<dbReference type="InterPro" id="IPR020841">
    <property type="entry name" value="PKS_Beta-ketoAc_synthase_dom"/>
</dbReference>
<dbReference type="InterPro" id="IPR036736">
    <property type="entry name" value="ACP-like_sf"/>
</dbReference>
<dbReference type="InterPro" id="IPR009081">
    <property type="entry name" value="PP-bd_ACP"/>
</dbReference>
<dbReference type="Pfam" id="PF08990">
    <property type="entry name" value="Docking"/>
    <property type="match status" value="1"/>
</dbReference>
<keyword evidence="2" id="KW-0596">Phosphopantetheine</keyword>
<accession>A0A1H8SGH3</accession>
<dbReference type="SMART" id="SM00822">
    <property type="entry name" value="PKS_KR"/>
    <property type="match status" value="2"/>
</dbReference>
<dbReference type="Pfam" id="PF14765">
    <property type="entry name" value="PS-DH"/>
    <property type="match status" value="1"/>
</dbReference>
<dbReference type="GO" id="GO:0047879">
    <property type="term" value="F:erythronolide synthase activity"/>
    <property type="evidence" value="ECO:0007669"/>
    <property type="project" value="UniProtKB-EC"/>
</dbReference>
<dbReference type="InterPro" id="IPR049552">
    <property type="entry name" value="PKS_DH_N"/>
</dbReference>
<dbReference type="FunFam" id="1.10.1200.10:FF:000007">
    <property type="entry name" value="Probable polyketide synthase pks17"/>
    <property type="match status" value="2"/>
</dbReference>
<feature type="domain" description="Carrier" evidence="15">
    <location>
        <begin position="1441"/>
        <end position="1516"/>
    </location>
</feature>
<keyword evidence="7" id="KW-0511">Multifunctional enzyme</keyword>
<evidence type="ECO:0000256" key="13">
    <source>
        <dbReference type="ARBA" id="ARBA00066981"/>
    </source>
</evidence>
<evidence type="ECO:0000256" key="1">
    <source>
        <dbReference type="ARBA" id="ARBA00001957"/>
    </source>
</evidence>
<feature type="active site" description="Proton acceptor; for dehydratase activity" evidence="14">
    <location>
        <position position="2435"/>
    </location>
</feature>
<dbReference type="SUPFAM" id="SSF53901">
    <property type="entry name" value="Thiolase-like"/>
    <property type="match status" value="2"/>
</dbReference>
<dbReference type="Pfam" id="PF08659">
    <property type="entry name" value="KR"/>
    <property type="match status" value="2"/>
</dbReference>
<gene>
    <name evidence="18" type="ORF">SAMN04489732_10280</name>
</gene>
<evidence type="ECO:0000259" key="16">
    <source>
        <dbReference type="PROSITE" id="PS52004"/>
    </source>
</evidence>
<dbReference type="Pfam" id="PF00109">
    <property type="entry name" value="ketoacyl-synt"/>
    <property type="match status" value="2"/>
</dbReference>
<evidence type="ECO:0000256" key="2">
    <source>
        <dbReference type="ARBA" id="ARBA00022450"/>
    </source>
</evidence>
<dbReference type="Gene3D" id="1.10.1200.10">
    <property type="entry name" value="ACP-like"/>
    <property type="match status" value="2"/>
</dbReference>
<dbReference type="GO" id="GO:0006633">
    <property type="term" value="P:fatty acid biosynthetic process"/>
    <property type="evidence" value="ECO:0007669"/>
    <property type="project" value="InterPro"/>
</dbReference>
<dbReference type="SUPFAM" id="SSF51735">
    <property type="entry name" value="NAD(P)-binding Rossmann-fold domains"/>
    <property type="match status" value="4"/>
</dbReference>
<evidence type="ECO:0000256" key="11">
    <source>
        <dbReference type="ARBA" id="ARBA00060622"/>
    </source>
</evidence>
<feature type="region of interest" description="C-terminal hotdog fold" evidence="14">
    <location>
        <begin position="2534"/>
        <end position="2669"/>
    </location>
</feature>
<dbReference type="InterPro" id="IPR016039">
    <property type="entry name" value="Thiolase-like"/>
</dbReference>
<dbReference type="FunFam" id="3.40.47.10:FF:000019">
    <property type="entry name" value="Polyketide synthase type I"/>
    <property type="match status" value="2"/>
</dbReference>
<dbReference type="OrthoDB" id="9778690at2"/>
<name>A0A1H8SGH3_9PSEU</name>
<dbReference type="Pfam" id="PF22953">
    <property type="entry name" value="SpnB_Rossmann"/>
    <property type="match status" value="1"/>
</dbReference>
<evidence type="ECO:0000256" key="12">
    <source>
        <dbReference type="ARBA" id="ARBA00063272"/>
    </source>
</evidence>
<dbReference type="PROSITE" id="PS50075">
    <property type="entry name" value="CARRIER"/>
    <property type="match status" value="2"/>
</dbReference>
<organism evidence="18 19">
    <name type="scientific">Amycolatopsis saalfeldensis</name>
    <dbReference type="NCBI Taxonomy" id="394193"/>
    <lineage>
        <taxon>Bacteria</taxon>
        <taxon>Bacillati</taxon>
        <taxon>Actinomycetota</taxon>
        <taxon>Actinomycetes</taxon>
        <taxon>Pseudonocardiales</taxon>
        <taxon>Pseudonocardiaceae</taxon>
        <taxon>Amycolatopsis</taxon>
    </lineage>
</organism>
<dbReference type="Pfam" id="PF18369">
    <property type="entry name" value="PKS_DE"/>
    <property type="match status" value="1"/>
</dbReference>
<dbReference type="CDD" id="cd08956">
    <property type="entry name" value="KR_3_FAS_SDR_x"/>
    <property type="match status" value="1"/>
</dbReference>
<dbReference type="SMART" id="SM00825">
    <property type="entry name" value="PKS_KS"/>
    <property type="match status" value="2"/>
</dbReference>
<dbReference type="Pfam" id="PF00550">
    <property type="entry name" value="PP-binding"/>
    <property type="match status" value="2"/>
</dbReference>
<evidence type="ECO:0000313" key="19">
    <source>
        <dbReference type="Proteomes" id="UP000198582"/>
    </source>
</evidence>
<dbReference type="Gene3D" id="3.10.129.110">
    <property type="entry name" value="Polyketide synthase dehydratase"/>
    <property type="match status" value="1"/>
</dbReference>
<feature type="domain" description="Ketosynthase family 3 (KS3)" evidence="16">
    <location>
        <begin position="1534"/>
        <end position="1955"/>
    </location>
</feature>